<dbReference type="OrthoDB" id="300581at2759"/>
<dbReference type="EMBL" id="CAJJDN010000053">
    <property type="protein sequence ID" value="CAD8089096.1"/>
    <property type="molecule type" value="Genomic_DNA"/>
</dbReference>
<dbReference type="PANTHER" id="PTHR23084">
    <property type="entry name" value="PHOSPHATIDYLINOSITOL-4-PHOSPHATE 5-KINASE RELATED"/>
    <property type="match status" value="1"/>
</dbReference>
<accession>A0A8S1NFH4</accession>
<dbReference type="Pfam" id="PF02493">
    <property type="entry name" value="MORN"/>
    <property type="match status" value="6"/>
</dbReference>
<dbReference type="SMART" id="SM00698">
    <property type="entry name" value="MORN"/>
    <property type="match status" value="6"/>
</dbReference>
<sequence length="292" mass="34437">MLEIPFKNLTYFENEFKNALKEIQSSNTTLETQADIKNTLNSVFIQGSTFELIQKGVKPKIFAQFQQKQVDQIIYKRFLNLQQPYELNSDLIYYGQYYNEKAHGFGKLVSKKSSILFEGHFVFGQIHGYGRLILSRGDIFEGKWFFNKILYGTYYNEFLKPIISIKEHYLDFPQVRTQQNYNGNLINNRREGFGRYQWDDGTYYIGDFVDNEMSGFGKMIYKDGRKYFGYWKNSQMDGYGQFEWPNGQTYIGSYSKDKKNGFGMMILNGRVQIRKFENGKLISKNKVNDNSY</sequence>
<comment type="caution">
    <text evidence="2">The sequence shown here is derived from an EMBL/GenBank/DDBJ whole genome shotgun (WGS) entry which is preliminary data.</text>
</comment>
<organism evidence="2 3">
    <name type="scientific">Paramecium sonneborni</name>
    <dbReference type="NCBI Taxonomy" id="65129"/>
    <lineage>
        <taxon>Eukaryota</taxon>
        <taxon>Sar</taxon>
        <taxon>Alveolata</taxon>
        <taxon>Ciliophora</taxon>
        <taxon>Intramacronucleata</taxon>
        <taxon>Oligohymenophorea</taxon>
        <taxon>Peniculida</taxon>
        <taxon>Parameciidae</taxon>
        <taxon>Paramecium</taxon>
    </lineage>
</organism>
<evidence type="ECO:0008006" key="4">
    <source>
        <dbReference type="Google" id="ProtNLM"/>
    </source>
</evidence>
<name>A0A8S1NFH4_9CILI</name>
<dbReference type="InterPro" id="IPR003409">
    <property type="entry name" value="MORN"/>
</dbReference>
<dbReference type="AlphaFoldDB" id="A0A8S1NFH4"/>
<evidence type="ECO:0000313" key="3">
    <source>
        <dbReference type="Proteomes" id="UP000692954"/>
    </source>
</evidence>
<keyword evidence="1" id="KW-0677">Repeat</keyword>
<gene>
    <name evidence="2" type="ORF">PSON_ATCC_30995.1.T0530267</name>
</gene>
<evidence type="ECO:0000313" key="2">
    <source>
        <dbReference type="EMBL" id="CAD8089096.1"/>
    </source>
</evidence>
<proteinExistence type="predicted"/>
<evidence type="ECO:0000256" key="1">
    <source>
        <dbReference type="ARBA" id="ARBA00022737"/>
    </source>
</evidence>
<dbReference type="PANTHER" id="PTHR23084:SF263">
    <property type="entry name" value="MORN REPEAT-CONTAINING PROTEIN 1"/>
    <property type="match status" value="1"/>
</dbReference>
<keyword evidence="3" id="KW-1185">Reference proteome</keyword>
<reference evidence="2" key="1">
    <citation type="submission" date="2021-01" db="EMBL/GenBank/DDBJ databases">
        <authorList>
            <consortium name="Genoscope - CEA"/>
            <person name="William W."/>
        </authorList>
    </citation>
    <scope>NUCLEOTIDE SEQUENCE</scope>
</reference>
<dbReference type="Proteomes" id="UP000692954">
    <property type="component" value="Unassembled WGS sequence"/>
</dbReference>
<protein>
    <recommendedName>
        <fullName evidence="4">MORN repeat protein</fullName>
    </recommendedName>
</protein>